<dbReference type="InterPro" id="IPR013792">
    <property type="entry name" value="RNA3'P_cycl/enolpyr_Trfase_a/b"/>
</dbReference>
<feature type="domain" description="Enolpyruvate transferase" evidence="14">
    <location>
        <begin position="6"/>
        <end position="410"/>
    </location>
</feature>
<dbReference type="NCBIfam" id="NF006873">
    <property type="entry name" value="PRK09369.1"/>
    <property type="match status" value="1"/>
</dbReference>
<comment type="pathway">
    <text evidence="2 12">Cell wall biogenesis; peptidoglycan biosynthesis.</text>
</comment>
<dbReference type="GO" id="GO:0008760">
    <property type="term" value="F:UDP-N-acetylglucosamine 1-carboxyvinyltransferase activity"/>
    <property type="evidence" value="ECO:0007669"/>
    <property type="project" value="UniProtKB-UniRule"/>
</dbReference>
<accession>A0A7C2K0B6</accession>
<dbReference type="GO" id="GO:0005737">
    <property type="term" value="C:cytoplasm"/>
    <property type="evidence" value="ECO:0007669"/>
    <property type="project" value="UniProtKB-SubCell"/>
</dbReference>
<comment type="caution">
    <text evidence="15">The sequence shown here is derived from an EMBL/GenBank/DDBJ whole genome shotgun (WGS) entry which is preliminary data.</text>
</comment>
<evidence type="ECO:0000256" key="13">
    <source>
        <dbReference type="SAM" id="MobiDB-lite"/>
    </source>
</evidence>
<evidence type="ECO:0000256" key="8">
    <source>
        <dbReference type="ARBA" id="ARBA00023306"/>
    </source>
</evidence>
<keyword evidence="7 12" id="KW-0573">Peptidoglycan synthesis</keyword>
<comment type="caution">
    <text evidence="12">Lacks conserved residue(s) required for the propagation of feature annotation.</text>
</comment>
<feature type="active site" description="Proton donor" evidence="12">
    <location>
        <position position="117"/>
    </location>
</feature>
<keyword evidence="3 12" id="KW-0963">Cytoplasm</keyword>
<evidence type="ECO:0000256" key="9">
    <source>
        <dbReference type="ARBA" id="ARBA00023316"/>
    </source>
</evidence>
<feature type="modified residue" description="2-(S-cysteinyl)pyruvic acid O-phosphothioketal" evidence="12">
    <location>
        <position position="117"/>
    </location>
</feature>
<feature type="binding site" evidence="12">
    <location>
        <position position="309"/>
    </location>
    <ligand>
        <name>UDP-N-acetyl-alpha-D-glucosamine</name>
        <dbReference type="ChEBI" id="CHEBI:57705"/>
    </ligand>
</feature>
<dbReference type="EMBL" id="DSOK01000464">
    <property type="protein sequence ID" value="HEN17146.1"/>
    <property type="molecule type" value="Genomic_DNA"/>
</dbReference>
<comment type="similarity">
    <text evidence="10 12">Belongs to the EPSP synthase family. MurA subfamily.</text>
</comment>
<evidence type="ECO:0000256" key="3">
    <source>
        <dbReference type="ARBA" id="ARBA00022490"/>
    </source>
</evidence>
<feature type="compositionally biased region" description="Basic and acidic residues" evidence="13">
    <location>
        <begin position="454"/>
        <end position="466"/>
    </location>
</feature>
<gene>
    <name evidence="12 15" type="primary">murA</name>
    <name evidence="15" type="ORF">ENQ76_16940</name>
</gene>
<dbReference type="HAMAP" id="MF_00111">
    <property type="entry name" value="MurA"/>
    <property type="match status" value="1"/>
</dbReference>
<dbReference type="EC" id="2.5.1.7" evidence="12"/>
<organism evidence="15">
    <name type="scientific">Schlesneria paludicola</name>
    <dbReference type="NCBI Taxonomy" id="360056"/>
    <lineage>
        <taxon>Bacteria</taxon>
        <taxon>Pseudomonadati</taxon>
        <taxon>Planctomycetota</taxon>
        <taxon>Planctomycetia</taxon>
        <taxon>Planctomycetales</taxon>
        <taxon>Planctomycetaceae</taxon>
        <taxon>Schlesneria</taxon>
    </lineage>
</organism>
<evidence type="ECO:0000256" key="5">
    <source>
        <dbReference type="ARBA" id="ARBA00022679"/>
    </source>
</evidence>
<protein>
    <recommendedName>
        <fullName evidence="12">UDP-N-acetylglucosamine 1-carboxyvinyltransferase</fullName>
        <ecNumber evidence="12">2.5.1.7</ecNumber>
    </recommendedName>
    <alternativeName>
        <fullName evidence="12">Enoylpyruvate transferase</fullName>
    </alternativeName>
    <alternativeName>
        <fullName evidence="12">UDP-N-acetylglucosamine enolpyruvyl transferase</fullName>
        <shortName evidence="12">EPT</shortName>
    </alternativeName>
</protein>
<reference evidence="15" key="1">
    <citation type="journal article" date="2020" name="mSystems">
        <title>Genome- and Community-Level Interaction Insights into Carbon Utilization and Element Cycling Functions of Hydrothermarchaeota in Hydrothermal Sediment.</title>
        <authorList>
            <person name="Zhou Z."/>
            <person name="Liu Y."/>
            <person name="Xu W."/>
            <person name="Pan J."/>
            <person name="Luo Z.H."/>
            <person name="Li M."/>
        </authorList>
    </citation>
    <scope>NUCLEOTIDE SEQUENCE [LARGE SCALE GENOMIC DNA]</scope>
    <source>
        <strain evidence="15">SpSt-339</strain>
    </source>
</reference>
<dbReference type="GO" id="GO:0051301">
    <property type="term" value="P:cell division"/>
    <property type="evidence" value="ECO:0007669"/>
    <property type="project" value="UniProtKB-KW"/>
</dbReference>
<dbReference type="Pfam" id="PF00275">
    <property type="entry name" value="EPSP_synthase"/>
    <property type="match status" value="1"/>
</dbReference>
<feature type="binding site" evidence="12">
    <location>
        <position position="93"/>
    </location>
    <ligand>
        <name>UDP-N-acetyl-alpha-D-glucosamine</name>
        <dbReference type="ChEBI" id="CHEBI:57705"/>
    </ligand>
</feature>
<feature type="binding site" evidence="12">
    <location>
        <begin position="122"/>
        <end position="126"/>
    </location>
    <ligand>
        <name>UDP-N-acetyl-alpha-D-glucosamine</name>
        <dbReference type="ChEBI" id="CHEBI:57705"/>
    </ligand>
</feature>
<dbReference type="GO" id="GO:0019277">
    <property type="term" value="P:UDP-N-acetylgalactosamine biosynthetic process"/>
    <property type="evidence" value="ECO:0007669"/>
    <property type="project" value="InterPro"/>
</dbReference>
<dbReference type="PANTHER" id="PTHR43783:SF1">
    <property type="entry name" value="UDP-N-ACETYLGLUCOSAMINE 1-CARBOXYVINYLTRANSFERASE"/>
    <property type="match status" value="1"/>
</dbReference>
<comment type="subcellular location">
    <subcellularLocation>
        <location evidence="1 12">Cytoplasm</location>
    </subcellularLocation>
</comment>
<evidence type="ECO:0000256" key="6">
    <source>
        <dbReference type="ARBA" id="ARBA00022960"/>
    </source>
</evidence>
<dbReference type="UniPathway" id="UPA00219"/>
<feature type="region of interest" description="Disordered" evidence="13">
    <location>
        <begin position="438"/>
        <end position="466"/>
    </location>
</feature>
<evidence type="ECO:0000256" key="7">
    <source>
        <dbReference type="ARBA" id="ARBA00022984"/>
    </source>
</evidence>
<comment type="catalytic activity">
    <reaction evidence="11 12">
        <text>phosphoenolpyruvate + UDP-N-acetyl-alpha-D-glucosamine = UDP-N-acetyl-3-O-(1-carboxyvinyl)-alpha-D-glucosamine + phosphate</text>
        <dbReference type="Rhea" id="RHEA:18681"/>
        <dbReference type="ChEBI" id="CHEBI:43474"/>
        <dbReference type="ChEBI" id="CHEBI:57705"/>
        <dbReference type="ChEBI" id="CHEBI:58702"/>
        <dbReference type="ChEBI" id="CHEBI:68483"/>
        <dbReference type="EC" id="2.5.1.7"/>
    </reaction>
</comment>
<evidence type="ECO:0000256" key="2">
    <source>
        <dbReference type="ARBA" id="ARBA00004752"/>
    </source>
</evidence>
<comment type="function">
    <text evidence="12">Cell wall formation. Adds enolpyruvyl to UDP-N-acetylglucosamine.</text>
</comment>
<evidence type="ECO:0000256" key="4">
    <source>
        <dbReference type="ARBA" id="ARBA00022618"/>
    </source>
</evidence>
<dbReference type="CDD" id="cd01555">
    <property type="entry name" value="UdpNAET"/>
    <property type="match status" value="1"/>
</dbReference>
<keyword evidence="8 12" id="KW-0131">Cell cycle</keyword>
<sequence length="466" mass="49239">MDMLVVEGGRPLRGTVTVSGSKNAALPILAATLAVEGPVHLEGVPDLVDVHTLTTLLSALGATATTRTPGRWDVRVGDESPCLADYELVRRMRAGVCVLGPLLARRGRACVSLPGGCNIGHRPIDLHLKGLRALGARIRIDRGYVFAEADRLTGAEIDLTGPQGSTVTGTANVLVAACLARGTTTLHGAAREPEIVDLGHFLNAAGARIRGLGTSRLVIEGVAELHGVSYRIIPDRIEAATLLVAAAITQGELRIGNTRREHLSAVLQTLHEIGVAVESDGIDGLHVAAAQELRSTEITASPYPGVPTDVQAQFTALLSLATGRSVVTDTVFPDRFLHIPELCRMGAHIRREPGRGLITGVRQLSGACVMASDLRASAALLLAALAAKGESVIRRIYHLDRGYERLENKLNAVGAVIRRVNDAPEHLPDSLRVLGTMPPLTEDDAPPIPPPKFLAREDAAAKESAP</sequence>
<keyword evidence="9 12" id="KW-0961">Cell wall biogenesis/degradation</keyword>
<dbReference type="InterPro" id="IPR005750">
    <property type="entry name" value="UDP_GlcNAc_COvinyl_MurA"/>
</dbReference>
<dbReference type="InterPro" id="IPR036968">
    <property type="entry name" value="Enolpyruvate_Tfrase_sf"/>
</dbReference>
<dbReference type="GO" id="GO:0009252">
    <property type="term" value="P:peptidoglycan biosynthetic process"/>
    <property type="evidence" value="ECO:0007669"/>
    <property type="project" value="UniProtKB-UniRule"/>
</dbReference>
<evidence type="ECO:0000256" key="12">
    <source>
        <dbReference type="HAMAP-Rule" id="MF_00111"/>
    </source>
</evidence>
<name>A0A7C2K0B6_9PLAN</name>
<evidence type="ECO:0000259" key="14">
    <source>
        <dbReference type="Pfam" id="PF00275"/>
    </source>
</evidence>
<evidence type="ECO:0000313" key="15">
    <source>
        <dbReference type="EMBL" id="HEN17146.1"/>
    </source>
</evidence>
<feature type="binding site" evidence="12">
    <location>
        <position position="331"/>
    </location>
    <ligand>
        <name>UDP-N-acetyl-alpha-D-glucosamine</name>
        <dbReference type="ChEBI" id="CHEBI:57705"/>
    </ligand>
</feature>
<keyword evidence="4 12" id="KW-0132">Cell division</keyword>
<dbReference type="GO" id="GO:0008360">
    <property type="term" value="P:regulation of cell shape"/>
    <property type="evidence" value="ECO:0007669"/>
    <property type="project" value="UniProtKB-KW"/>
</dbReference>
<dbReference type="SUPFAM" id="SSF55205">
    <property type="entry name" value="EPT/RTPC-like"/>
    <property type="match status" value="1"/>
</dbReference>
<dbReference type="PANTHER" id="PTHR43783">
    <property type="entry name" value="UDP-N-ACETYLGLUCOSAMINE 1-CARBOXYVINYLTRANSFERASE"/>
    <property type="match status" value="1"/>
</dbReference>
<proteinExistence type="inferred from homology"/>
<keyword evidence="5 12" id="KW-0808">Transferase</keyword>
<evidence type="ECO:0000256" key="11">
    <source>
        <dbReference type="ARBA" id="ARBA00047527"/>
    </source>
</evidence>
<dbReference type="NCBIfam" id="TIGR01072">
    <property type="entry name" value="murA"/>
    <property type="match status" value="1"/>
</dbReference>
<dbReference type="AlphaFoldDB" id="A0A7C2K0B6"/>
<evidence type="ECO:0000256" key="10">
    <source>
        <dbReference type="ARBA" id="ARBA00038367"/>
    </source>
</evidence>
<dbReference type="GO" id="GO:0071555">
    <property type="term" value="P:cell wall organization"/>
    <property type="evidence" value="ECO:0007669"/>
    <property type="project" value="UniProtKB-KW"/>
</dbReference>
<evidence type="ECO:0000256" key="1">
    <source>
        <dbReference type="ARBA" id="ARBA00004496"/>
    </source>
</evidence>
<keyword evidence="6 12" id="KW-0133">Cell shape</keyword>
<dbReference type="InterPro" id="IPR050068">
    <property type="entry name" value="MurA_subfamily"/>
</dbReference>
<dbReference type="Gene3D" id="3.65.10.10">
    <property type="entry name" value="Enolpyruvate transferase domain"/>
    <property type="match status" value="2"/>
</dbReference>
<dbReference type="InterPro" id="IPR001986">
    <property type="entry name" value="Enolpyruvate_Tfrase_dom"/>
</dbReference>
<feature type="binding site" evidence="12">
    <location>
        <begin position="22"/>
        <end position="23"/>
    </location>
    <ligand>
        <name>phosphoenolpyruvate</name>
        <dbReference type="ChEBI" id="CHEBI:58702"/>
    </ligand>
</feature>
<keyword evidence="12" id="KW-0670">Pyruvate</keyword>